<keyword evidence="2" id="KW-1185">Reference proteome</keyword>
<name>I4AKE0_BERLS</name>
<dbReference type="RefSeq" id="WP_014797872.1">
    <property type="nucleotide sequence ID" value="NC_018018.1"/>
</dbReference>
<dbReference type="HOGENOM" id="CLU_2408963_0_0_10"/>
<protein>
    <submittedName>
        <fullName evidence="1">Uncharacterized protein</fullName>
    </submittedName>
</protein>
<gene>
    <name evidence="1" type="ordered locus">Fleli_2041</name>
</gene>
<reference evidence="2" key="1">
    <citation type="submission" date="2012-06" db="EMBL/GenBank/DDBJ databases">
        <title>The complete genome of Flexibacter litoralis DSM 6794.</title>
        <authorList>
            <person name="Lucas S."/>
            <person name="Copeland A."/>
            <person name="Lapidus A."/>
            <person name="Glavina del Rio T."/>
            <person name="Dalin E."/>
            <person name="Tice H."/>
            <person name="Bruce D."/>
            <person name="Goodwin L."/>
            <person name="Pitluck S."/>
            <person name="Peters L."/>
            <person name="Ovchinnikova G."/>
            <person name="Lu M."/>
            <person name="Kyrpides N."/>
            <person name="Mavromatis K."/>
            <person name="Ivanova N."/>
            <person name="Brettin T."/>
            <person name="Detter J.C."/>
            <person name="Han C."/>
            <person name="Larimer F."/>
            <person name="Land M."/>
            <person name="Hauser L."/>
            <person name="Markowitz V."/>
            <person name="Cheng J.-F."/>
            <person name="Hugenholtz P."/>
            <person name="Woyke T."/>
            <person name="Wu D."/>
            <person name="Spring S."/>
            <person name="Lang E."/>
            <person name="Kopitz M."/>
            <person name="Brambilla E."/>
            <person name="Klenk H.-P."/>
            <person name="Eisen J.A."/>
        </authorList>
    </citation>
    <scope>NUCLEOTIDE SEQUENCE [LARGE SCALE GENOMIC DNA]</scope>
    <source>
        <strain evidence="2">ATCC 23117 / DSM 6794 / NBRC 15988 / NCIMB 1366 / Sio-4</strain>
    </source>
</reference>
<organism evidence="1 2">
    <name type="scientific">Bernardetia litoralis (strain ATCC 23117 / DSM 6794 / NBRC 15988 / NCIMB 1366 / Fx l1 / Sio-4)</name>
    <name type="common">Flexibacter litoralis</name>
    <dbReference type="NCBI Taxonomy" id="880071"/>
    <lineage>
        <taxon>Bacteria</taxon>
        <taxon>Pseudomonadati</taxon>
        <taxon>Bacteroidota</taxon>
        <taxon>Cytophagia</taxon>
        <taxon>Cytophagales</taxon>
        <taxon>Bernardetiaceae</taxon>
        <taxon>Bernardetia</taxon>
    </lineage>
</organism>
<accession>I4AKE0</accession>
<proteinExistence type="predicted"/>
<evidence type="ECO:0000313" key="1">
    <source>
        <dbReference type="EMBL" id="AFM04425.1"/>
    </source>
</evidence>
<dbReference type="EMBL" id="CP003345">
    <property type="protein sequence ID" value="AFM04425.1"/>
    <property type="molecule type" value="Genomic_DNA"/>
</dbReference>
<dbReference type="KEGG" id="fli:Fleli_2041"/>
<dbReference type="Proteomes" id="UP000006054">
    <property type="component" value="Chromosome"/>
</dbReference>
<evidence type="ECO:0000313" key="2">
    <source>
        <dbReference type="Proteomes" id="UP000006054"/>
    </source>
</evidence>
<sequence>MARSYKKAIYKIKAKNGKRTALYWKKIRGVWSNTIRKYRPVMTEEKKENYDDLFFENHRAIIIDDSWDNTFNFEYKKFRFNSDKYLKKHRRK</sequence>
<dbReference type="AlphaFoldDB" id="I4AKE0"/>
<dbReference type="STRING" id="880071.Fleli_2041"/>